<dbReference type="EMBL" id="LR796923">
    <property type="protein sequence ID" value="CAB4175367.1"/>
    <property type="molecule type" value="Genomic_DNA"/>
</dbReference>
<evidence type="ECO:0000313" key="1">
    <source>
        <dbReference type="EMBL" id="CAB4175367.1"/>
    </source>
</evidence>
<reference evidence="1" key="1">
    <citation type="submission" date="2020-05" db="EMBL/GenBank/DDBJ databases">
        <authorList>
            <person name="Chiriac C."/>
            <person name="Salcher M."/>
            <person name="Ghai R."/>
            <person name="Kavagutti S V."/>
        </authorList>
    </citation>
    <scope>NUCLEOTIDE SEQUENCE</scope>
</reference>
<name>A0A6J5PXE0_9CAUD</name>
<protein>
    <submittedName>
        <fullName evidence="1">Uncharacterized protein</fullName>
    </submittedName>
</protein>
<accession>A0A6J5PXE0</accession>
<proteinExistence type="predicted"/>
<sequence>MEREFVPYALAMKLKALGFDEPCFGYYVDGELRGINLGIEELGGIEPYYQTFGFHTLSNHNIDNPNKIVVTAPTFSQAFRWFRETYRLDGKPEYFLNNFYCFIINNMKQEDTSRRLFTEFPSYEEAELACLEKLIEIVENKSE</sequence>
<organism evidence="1">
    <name type="scientific">uncultured Caudovirales phage</name>
    <dbReference type="NCBI Taxonomy" id="2100421"/>
    <lineage>
        <taxon>Viruses</taxon>
        <taxon>Duplodnaviria</taxon>
        <taxon>Heunggongvirae</taxon>
        <taxon>Uroviricota</taxon>
        <taxon>Caudoviricetes</taxon>
        <taxon>Peduoviridae</taxon>
        <taxon>Maltschvirus</taxon>
        <taxon>Maltschvirus maltsch</taxon>
    </lineage>
</organism>
<gene>
    <name evidence="1" type="ORF">UFOVP972_154</name>
</gene>